<evidence type="ECO:0000313" key="3">
    <source>
        <dbReference type="EMBL" id="OKH28832.1"/>
    </source>
</evidence>
<dbReference type="PRINTS" id="PR01438">
    <property type="entry name" value="UNVRSLSTRESS"/>
</dbReference>
<dbReference type="AlphaFoldDB" id="A0A1U7HYX4"/>
<keyword evidence="4" id="KW-1185">Reference proteome</keyword>
<proteinExistence type="inferred from homology"/>
<dbReference type="PANTHER" id="PTHR46268:SF8">
    <property type="entry name" value="UNIVERSAL STRESS PROTEIN SLL1388"/>
    <property type="match status" value="1"/>
</dbReference>
<dbReference type="SUPFAM" id="SSF52402">
    <property type="entry name" value="Adenine nucleotide alpha hydrolases-like"/>
    <property type="match status" value="1"/>
</dbReference>
<dbReference type="RefSeq" id="WP_073547988.1">
    <property type="nucleotide sequence ID" value="NZ_CAWMVK010000012.1"/>
</dbReference>
<dbReference type="Gene3D" id="3.40.50.620">
    <property type="entry name" value="HUPs"/>
    <property type="match status" value="1"/>
</dbReference>
<dbReference type="OrthoDB" id="516822at2"/>
<dbReference type="EMBL" id="MRCC01000002">
    <property type="protein sequence ID" value="OKH28832.1"/>
    <property type="molecule type" value="Genomic_DNA"/>
</dbReference>
<reference evidence="3 4" key="1">
    <citation type="submission" date="2016-11" db="EMBL/GenBank/DDBJ databases">
        <title>Draft Genome Sequences of Nine Cyanobacterial Strains from Diverse Habitats.</title>
        <authorList>
            <person name="Zhu T."/>
            <person name="Hou S."/>
            <person name="Lu X."/>
            <person name="Hess W.R."/>
        </authorList>
    </citation>
    <scope>NUCLEOTIDE SEQUENCE [LARGE SCALE GENOMIC DNA]</scope>
    <source>
        <strain evidence="3 4">5.2 s.c.1</strain>
    </source>
</reference>
<feature type="domain" description="UspA" evidence="2">
    <location>
        <begin position="1"/>
        <end position="156"/>
    </location>
</feature>
<evidence type="ECO:0000256" key="1">
    <source>
        <dbReference type="ARBA" id="ARBA00008791"/>
    </source>
</evidence>
<dbReference type="InterPro" id="IPR006015">
    <property type="entry name" value="Universal_stress_UspA"/>
</dbReference>
<dbReference type="Pfam" id="PF00582">
    <property type="entry name" value="Usp"/>
    <property type="match status" value="1"/>
</dbReference>
<dbReference type="InterPro" id="IPR006016">
    <property type="entry name" value="UspA"/>
</dbReference>
<accession>A0A1U7HYX4</accession>
<organism evidence="3 4">
    <name type="scientific">Chroogloeocystis siderophila 5.2 s.c.1</name>
    <dbReference type="NCBI Taxonomy" id="247279"/>
    <lineage>
        <taxon>Bacteria</taxon>
        <taxon>Bacillati</taxon>
        <taxon>Cyanobacteriota</taxon>
        <taxon>Cyanophyceae</taxon>
        <taxon>Oscillatoriophycideae</taxon>
        <taxon>Chroococcales</taxon>
        <taxon>Chroococcaceae</taxon>
        <taxon>Chroogloeocystis</taxon>
    </lineage>
</organism>
<dbReference type="STRING" id="247279.NIES1031_02740"/>
<comment type="similarity">
    <text evidence="1">Belongs to the universal stress protein A family.</text>
</comment>
<protein>
    <submittedName>
        <fullName evidence="3">Universal stress protein</fullName>
    </submittedName>
</protein>
<evidence type="ECO:0000313" key="4">
    <source>
        <dbReference type="Proteomes" id="UP000185984"/>
    </source>
</evidence>
<comment type="caution">
    <text evidence="3">The sequence shown here is derived from an EMBL/GenBank/DDBJ whole genome shotgun (WGS) entry which is preliminary data.</text>
</comment>
<dbReference type="InterPro" id="IPR014729">
    <property type="entry name" value="Rossmann-like_a/b/a_fold"/>
</dbReference>
<sequence>MFDRILVAMDTSAIGKVVFEEALCLAKVSNARLMLLHVLSGEAEGSASVPIFPTMGYYPGVSDRTLELYQQQWQEMERHGLELLRSYTDQATVAGITTEFNQCAGSPGRTICSTARDWQANLIVIGRRGLSGLSELLLGSVSNYVLHHAPCSVLTVQHRVSTHPEATQQEQIIEKLEVSS</sequence>
<gene>
    <name evidence="3" type="ORF">NIES1031_02740</name>
</gene>
<name>A0A1U7HYX4_9CHRO</name>
<evidence type="ECO:0000259" key="2">
    <source>
        <dbReference type="Pfam" id="PF00582"/>
    </source>
</evidence>
<dbReference type="PANTHER" id="PTHR46268">
    <property type="entry name" value="STRESS RESPONSE PROTEIN NHAX"/>
    <property type="match status" value="1"/>
</dbReference>
<dbReference type="CDD" id="cd00293">
    <property type="entry name" value="USP-like"/>
    <property type="match status" value="1"/>
</dbReference>
<dbReference type="Proteomes" id="UP000185984">
    <property type="component" value="Unassembled WGS sequence"/>
</dbReference>